<dbReference type="EMBL" id="JARK01001355">
    <property type="protein sequence ID" value="EYC21567.1"/>
    <property type="molecule type" value="Genomic_DNA"/>
</dbReference>
<dbReference type="AlphaFoldDB" id="A0A016V3L5"/>
<feature type="transmembrane region" description="Helical" evidence="1">
    <location>
        <begin position="50"/>
        <end position="71"/>
    </location>
</feature>
<proteinExistence type="predicted"/>
<keyword evidence="1" id="KW-1133">Transmembrane helix</keyword>
<dbReference type="Proteomes" id="UP000024635">
    <property type="component" value="Unassembled WGS sequence"/>
</dbReference>
<sequence>MRMRVRGRTIVLTFVVIQLCLEYSVLYESVKSLNSPVELTIFDTRYPHLFDVLLTLILIVTMLLNFQLFLYGLKGHTKRKKVFVIHVFAFHCIIAVPYFTSGIYLYSTAVASETSNLSQNFYDLFTEAQKLLKSRRKHVKLRSLEKVMHLQKAYCCCGLEGPRYWGSRFKHENASLNFHGFIFSCPRPASHSDHSCKFDNFEGCAPRIIRTKRYFIFVASMICLCCAIIAMIISPCIYAVFEWGNAWRRVQRCDKDAPASKTWKTPGNGSIGVIRVRRRRKMGKRPEMGPTV</sequence>
<feature type="transmembrane region" description="Helical" evidence="1">
    <location>
        <begin position="214"/>
        <end position="241"/>
    </location>
</feature>
<reference evidence="3" key="1">
    <citation type="journal article" date="2015" name="Nat. Genet.">
        <title>The genome and transcriptome of the zoonotic hookworm Ancylostoma ceylanicum identify infection-specific gene families.</title>
        <authorList>
            <person name="Schwarz E.M."/>
            <person name="Hu Y."/>
            <person name="Antoshechkin I."/>
            <person name="Miller M.M."/>
            <person name="Sternberg P.W."/>
            <person name="Aroian R.V."/>
        </authorList>
    </citation>
    <scope>NUCLEOTIDE SEQUENCE</scope>
    <source>
        <strain evidence="3">HY135</strain>
    </source>
</reference>
<evidence type="ECO:0000313" key="2">
    <source>
        <dbReference type="EMBL" id="EYC21567.1"/>
    </source>
</evidence>
<gene>
    <name evidence="2" type="primary">Acey_s0019.g3902</name>
    <name evidence="2" type="synonym">Acey-C54D10.4</name>
    <name evidence="2" type="ORF">Y032_0019g3902</name>
</gene>
<evidence type="ECO:0000256" key="1">
    <source>
        <dbReference type="SAM" id="Phobius"/>
    </source>
</evidence>
<protein>
    <submittedName>
        <fullName evidence="2">Uncharacterized protein</fullName>
    </submittedName>
</protein>
<comment type="caution">
    <text evidence="2">The sequence shown here is derived from an EMBL/GenBank/DDBJ whole genome shotgun (WGS) entry which is preliminary data.</text>
</comment>
<keyword evidence="3" id="KW-1185">Reference proteome</keyword>
<keyword evidence="1" id="KW-0812">Transmembrane</keyword>
<organism evidence="2 3">
    <name type="scientific">Ancylostoma ceylanicum</name>
    <dbReference type="NCBI Taxonomy" id="53326"/>
    <lineage>
        <taxon>Eukaryota</taxon>
        <taxon>Metazoa</taxon>
        <taxon>Ecdysozoa</taxon>
        <taxon>Nematoda</taxon>
        <taxon>Chromadorea</taxon>
        <taxon>Rhabditida</taxon>
        <taxon>Rhabditina</taxon>
        <taxon>Rhabditomorpha</taxon>
        <taxon>Strongyloidea</taxon>
        <taxon>Ancylostomatidae</taxon>
        <taxon>Ancylostomatinae</taxon>
        <taxon>Ancylostoma</taxon>
    </lineage>
</organism>
<evidence type="ECO:0000313" key="3">
    <source>
        <dbReference type="Proteomes" id="UP000024635"/>
    </source>
</evidence>
<keyword evidence="1" id="KW-0472">Membrane</keyword>
<name>A0A016V3L5_9BILA</name>
<accession>A0A016V3L5</accession>
<feature type="transmembrane region" description="Helical" evidence="1">
    <location>
        <begin position="83"/>
        <end position="106"/>
    </location>
</feature>
<dbReference type="OrthoDB" id="5824177at2759"/>